<dbReference type="AlphaFoldDB" id="A0A409YHS7"/>
<comment type="caution">
    <text evidence="1">The sequence shown here is derived from an EMBL/GenBank/DDBJ whole genome shotgun (WGS) entry which is preliminary data.</text>
</comment>
<organism evidence="1 2">
    <name type="scientific">Gymnopilus dilepis</name>
    <dbReference type="NCBI Taxonomy" id="231916"/>
    <lineage>
        <taxon>Eukaryota</taxon>
        <taxon>Fungi</taxon>
        <taxon>Dikarya</taxon>
        <taxon>Basidiomycota</taxon>
        <taxon>Agaricomycotina</taxon>
        <taxon>Agaricomycetes</taxon>
        <taxon>Agaricomycetidae</taxon>
        <taxon>Agaricales</taxon>
        <taxon>Agaricineae</taxon>
        <taxon>Hymenogastraceae</taxon>
        <taxon>Gymnopilus</taxon>
    </lineage>
</organism>
<dbReference type="Proteomes" id="UP000284706">
    <property type="component" value="Unassembled WGS sequence"/>
</dbReference>
<evidence type="ECO:0000313" key="2">
    <source>
        <dbReference type="Proteomes" id="UP000284706"/>
    </source>
</evidence>
<proteinExistence type="predicted"/>
<accession>A0A409YHS7</accession>
<dbReference type="InParanoid" id="A0A409YHS7"/>
<name>A0A409YHS7_9AGAR</name>
<sequence length="68" mass="7747">MVQVSPQTRSWEQEWPLSLERLEEVKMTRRGPQFPAAPAEIAGCDQGDLPMIERTLRVRIAGTEIRAI</sequence>
<evidence type="ECO:0000313" key="1">
    <source>
        <dbReference type="EMBL" id="PPR02577.1"/>
    </source>
</evidence>
<protein>
    <submittedName>
        <fullName evidence="1">Uncharacterized protein</fullName>
    </submittedName>
</protein>
<keyword evidence="2" id="KW-1185">Reference proteome</keyword>
<dbReference type="EMBL" id="NHYE01000838">
    <property type="protein sequence ID" value="PPR02577.1"/>
    <property type="molecule type" value="Genomic_DNA"/>
</dbReference>
<reference evidence="1 2" key="1">
    <citation type="journal article" date="2018" name="Evol. Lett.">
        <title>Horizontal gene cluster transfer increased hallucinogenic mushroom diversity.</title>
        <authorList>
            <person name="Reynolds H.T."/>
            <person name="Vijayakumar V."/>
            <person name="Gluck-Thaler E."/>
            <person name="Korotkin H.B."/>
            <person name="Matheny P.B."/>
            <person name="Slot J.C."/>
        </authorList>
    </citation>
    <scope>NUCLEOTIDE SEQUENCE [LARGE SCALE GENOMIC DNA]</scope>
    <source>
        <strain evidence="1 2">SRW20</strain>
    </source>
</reference>
<gene>
    <name evidence="1" type="ORF">CVT26_011980</name>
</gene>